<feature type="region of interest" description="Disordered" evidence="1">
    <location>
        <begin position="150"/>
        <end position="172"/>
    </location>
</feature>
<evidence type="ECO:0000313" key="3">
    <source>
        <dbReference type="Proteomes" id="UP000269721"/>
    </source>
</evidence>
<proteinExistence type="predicted"/>
<sequence length="172" mass="18759">MPAALPILRKHQVIKTNVTMDIPQRMNAHQRCADALFLPPPSTPQHLRSSLRSATPRGDHVPASPLSAPPDPGTHLNLIPGNGGVHLKRISHIQTRWHMRDGVRAAWRRVVVIVIVPQRSVKNRWASTERVWLAARLISYITLALLRGRHGGSSGSSRWSGRTAAGSAGGNG</sequence>
<name>A0A4P9W7N6_9FUNG</name>
<keyword evidence="3" id="KW-1185">Reference proteome</keyword>
<accession>A0A4P9W7N6</accession>
<evidence type="ECO:0000313" key="2">
    <source>
        <dbReference type="EMBL" id="RKO87058.1"/>
    </source>
</evidence>
<dbReference type="EMBL" id="KZ997714">
    <property type="protein sequence ID" value="RKO87058.1"/>
    <property type="molecule type" value="Genomic_DNA"/>
</dbReference>
<dbReference type="AlphaFoldDB" id="A0A4P9W7N6"/>
<dbReference type="Proteomes" id="UP000269721">
    <property type="component" value="Unassembled WGS sequence"/>
</dbReference>
<protein>
    <submittedName>
        <fullName evidence="2">Uncharacterized protein</fullName>
    </submittedName>
</protein>
<evidence type="ECO:0000256" key="1">
    <source>
        <dbReference type="SAM" id="MobiDB-lite"/>
    </source>
</evidence>
<feature type="compositionally biased region" description="Low complexity" evidence="1">
    <location>
        <begin position="155"/>
        <end position="166"/>
    </location>
</feature>
<reference evidence="3" key="1">
    <citation type="journal article" date="2018" name="Nat. Microbiol.">
        <title>Leveraging single-cell genomics to expand the fungal tree of life.</title>
        <authorList>
            <person name="Ahrendt S.R."/>
            <person name="Quandt C.A."/>
            <person name="Ciobanu D."/>
            <person name="Clum A."/>
            <person name="Salamov A."/>
            <person name="Andreopoulos B."/>
            <person name="Cheng J.F."/>
            <person name="Woyke T."/>
            <person name="Pelin A."/>
            <person name="Henrissat B."/>
            <person name="Reynolds N.K."/>
            <person name="Benny G.L."/>
            <person name="Smith M.E."/>
            <person name="James T.Y."/>
            <person name="Grigoriev I.V."/>
        </authorList>
    </citation>
    <scope>NUCLEOTIDE SEQUENCE [LARGE SCALE GENOMIC DNA]</scope>
</reference>
<feature type="compositionally biased region" description="Polar residues" evidence="1">
    <location>
        <begin position="44"/>
        <end position="53"/>
    </location>
</feature>
<gene>
    <name evidence="2" type="ORF">BDK51DRAFT_43508</name>
</gene>
<feature type="region of interest" description="Disordered" evidence="1">
    <location>
        <begin position="41"/>
        <end position="71"/>
    </location>
</feature>
<organism evidence="2 3">
    <name type="scientific">Blyttiomyces helicus</name>
    <dbReference type="NCBI Taxonomy" id="388810"/>
    <lineage>
        <taxon>Eukaryota</taxon>
        <taxon>Fungi</taxon>
        <taxon>Fungi incertae sedis</taxon>
        <taxon>Chytridiomycota</taxon>
        <taxon>Chytridiomycota incertae sedis</taxon>
        <taxon>Chytridiomycetes</taxon>
        <taxon>Chytridiomycetes incertae sedis</taxon>
        <taxon>Blyttiomyces</taxon>
    </lineage>
</organism>